<dbReference type="AlphaFoldDB" id="A0A7R9EST7"/>
<gene>
    <name evidence="2" type="ORF">TBIB3V08_LOCUS2751</name>
</gene>
<evidence type="ECO:0000313" key="2">
    <source>
        <dbReference type="EMBL" id="CAD7440225.1"/>
    </source>
</evidence>
<sequence length="308" mass="32868">MPREASRLLVGTFVSSETPKSSPRRDSPATLYPGSVAFHSATTDYGNNSPGKPPTYASTRIGDHEEVPTKVFEPPPIFGPSTSLVTLTLRDLRQASGPHHAGSATPTKHLACPALAATPVAQRGPRGGTHHGVRTASHFVAQVPASSPLHFGIQDRHRARITVFSLAQVPASSPLHFGIRDSHWALIHGFITLFQPKCHPFPLSGPEAASGHPFPVSLSPSTDHRFRISASGSPFPSLQHFLPYLPSNPRLSLSFLLPISPTILVNAAKTSLLSTILRLSHLSPLSANIRSISTLTQVPASSPLHFGI</sequence>
<reference evidence="2" key="1">
    <citation type="submission" date="2020-11" db="EMBL/GenBank/DDBJ databases">
        <authorList>
            <person name="Tran Van P."/>
        </authorList>
    </citation>
    <scope>NUCLEOTIDE SEQUENCE</scope>
</reference>
<feature type="region of interest" description="Disordered" evidence="1">
    <location>
        <begin position="41"/>
        <end position="60"/>
    </location>
</feature>
<dbReference type="EMBL" id="OD564910">
    <property type="protein sequence ID" value="CAD7440225.1"/>
    <property type="molecule type" value="Genomic_DNA"/>
</dbReference>
<proteinExistence type="predicted"/>
<feature type="region of interest" description="Disordered" evidence="1">
    <location>
        <begin position="1"/>
        <end position="29"/>
    </location>
</feature>
<protein>
    <submittedName>
        <fullName evidence="2">Uncharacterized protein</fullName>
    </submittedName>
</protein>
<accession>A0A7R9EST7</accession>
<feature type="compositionally biased region" description="Polar residues" evidence="1">
    <location>
        <begin position="41"/>
        <end position="50"/>
    </location>
</feature>
<name>A0A7R9EST7_9NEOP</name>
<evidence type="ECO:0000256" key="1">
    <source>
        <dbReference type="SAM" id="MobiDB-lite"/>
    </source>
</evidence>
<organism evidence="2">
    <name type="scientific">Timema bartmani</name>
    <dbReference type="NCBI Taxonomy" id="61472"/>
    <lineage>
        <taxon>Eukaryota</taxon>
        <taxon>Metazoa</taxon>
        <taxon>Ecdysozoa</taxon>
        <taxon>Arthropoda</taxon>
        <taxon>Hexapoda</taxon>
        <taxon>Insecta</taxon>
        <taxon>Pterygota</taxon>
        <taxon>Neoptera</taxon>
        <taxon>Polyneoptera</taxon>
        <taxon>Phasmatodea</taxon>
        <taxon>Timematodea</taxon>
        <taxon>Timematoidea</taxon>
        <taxon>Timematidae</taxon>
        <taxon>Timema</taxon>
    </lineage>
</organism>